<dbReference type="PANTHER" id="PTHR11304:SF42">
    <property type="entry name" value="EPHRIN-A4"/>
    <property type="match status" value="1"/>
</dbReference>
<feature type="domain" description="Ephrin RBD" evidence="14">
    <location>
        <begin position="118"/>
        <end position="249"/>
    </location>
</feature>
<dbReference type="GO" id="GO:0005886">
    <property type="term" value="C:plasma membrane"/>
    <property type="evidence" value="ECO:0007669"/>
    <property type="project" value="UniProtKB-SubCell"/>
</dbReference>
<evidence type="ECO:0000259" key="14">
    <source>
        <dbReference type="PROSITE" id="PS51551"/>
    </source>
</evidence>
<reference evidence="16" key="1">
    <citation type="submission" date="2025-08" db="UniProtKB">
        <authorList>
            <consortium name="RefSeq"/>
        </authorList>
    </citation>
    <scope>IDENTIFICATION</scope>
    <source>
        <tissue evidence="16">Blood</tissue>
    </source>
</reference>
<dbReference type="Gene3D" id="2.60.40.420">
    <property type="entry name" value="Cupredoxins - blue copper proteins"/>
    <property type="match status" value="1"/>
</dbReference>
<keyword evidence="15" id="KW-1185">Reference proteome</keyword>
<dbReference type="InterPro" id="IPR019765">
    <property type="entry name" value="Ephrin_CS"/>
</dbReference>
<dbReference type="KEGG" id="elk:111139068"/>
<dbReference type="Pfam" id="PF00812">
    <property type="entry name" value="Ephrin"/>
    <property type="match status" value="1"/>
</dbReference>
<evidence type="ECO:0000256" key="1">
    <source>
        <dbReference type="ARBA" id="ARBA00004609"/>
    </source>
</evidence>
<dbReference type="PROSITE" id="PS01299">
    <property type="entry name" value="EPHRIN_RBD_1"/>
    <property type="match status" value="1"/>
</dbReference>
<dbReference type="GO" id="GO:0007411">
    <property type="term" value="P:axon guidance"/>
    <property type="evidence" value="ECO:0007669"/>
    <property type="project" value="TreeGrafter"/>
</dbReference>
<evidence type="ECO:0000256" key="7">
    <source>
        <dbReference type="ARBA" id="ARBA00023180"/>
    </source>
</evidence>
<keyword evidence="6" id="KW-1015">Disulfide bond</keyword>
<keyword evidence="5 13" id="KW-0472">Membrane</keyword>
<dbReference type="Proteomes" id="UP000248482">
    <property type="component" value="Unplaced"/>
</dbReference>
<evidence type="ECO:0000256" key="12">
    <source>
        <dbReference type="PROSITE-ProRule" id="PRU00884"/>
    </source>
</evidence>
<evidence type="ECO:0000313" key="16">
    <source>
        <dbReference type="RefSeq" id="XP_022346911.1"/>
    </source>
</evidence>
<name>A0A2Y9IEX2_ENHLU</name>
<keyword evidence="2" id="KW-1003">Cell membrane</keyword>
<dbReference type="RefSeq" id="XP_022346911.1">
    <property type="nucleotide sequence ID" value="XM_022491203.1"/>
</dbReference>
<dbReference type="SUPFAM" id="SSF49503">
    <property type="entry name" value="Cupredoxins"/>
    <property type="match status" value="1"/>
</dbReference>
<dbReference type="InterPro" id="IPR031328">
    <property type="entry name" value="Ephrin"/>
</dbReference>
<evidence type="ECO:0000313" key="15">
    <source>
        <dbReference type="Proteomes" id="UP000248482"/>
    </source>
</evidence>
<comment type="caution">
    <text evidence="12">Lacks conserved residue(s) required for the propagation of feature annotation.</text>
</comment>
<dbReference type="InterPro" id="IPR008972">
    <property type="entry name" value="Cupredoxin"/>
</dbReference>
<protein>
    <recommendedName>
        <fullName evidence="10">Ephrin-A4</fullName>
    </recommendedName>
    <alternativeName>
        <fullName evidence="11">EPH-related receptor tyrosine kinase ligand 4</fullName>
    </alternativeName>
</protein>
<evidence type="ECO:0000256" key="4">
    <source>
        <dbReference type="ARBA" id="ARBA00022729"/>
    </source>
</evidence>
<accession>A0A2Y9IEX2</accession>
<sequence>MYPSPLCPSVFPAATHLTFTESTGLGQALRQAQGWSKGRSSSLRLGARSGRLRLEPRGHGPCCQFGPLPLSHPFPDSVSSELSGRETWALPSCSLPSGWGRGQPGPLGPSRPWRSAPRAFGPRWPSARRLLGGDAVVELDLNDYLDIFCPHYEGPGPPDGPETFALYMVDRPGYEACQAQGPGAFKRWECALPFAPFGPVRFSEKIQRFTPFSLGFEFLPGETYYYISVPAPDSSGKCLRLQVSVCCRESKSESAHPVGSPGESGTSGWQGGGALSPLCLLLLLLLPILRLLRVL</sequence>
<proteinExistence type="inferred from homology"/>
<comment type="similarity">
    <text evidence="12 13">Belongs to the ephrin family.</text>
</comment>
<evidence type="ECO:0000256" key="8">
    <source>
        <dbReference type="ARBA" id="ARBA00023288"/>
    </source>
</evidence>
<evidence type="ECO:0000256" key="2">
    <source>
        <dbReference type="ARBA" id="ARBA00022475"/>
    </source>
</evidence>
<organism evidence="15 16">
    <name type="scientific">Enhydra lutris kenyoni</name>
    <name type="common">northern sea otter</name>
    <dbReference type="NCBI Taxonomy" id="391180"/>
    <lineage>
        <taxon>Eukaryota</taxon>
        <taxon>Metazoa</taxon>
        <taxon>Chordata</taxon>
        <taxon>Craniata</taxon>
        <taxon>Vertebrata</taxon>
        <taxon>Euteleostomi</taxon>
        <taxon>Mammalia</taxon>
        <taxon>Eutheria</taxon>
        <taxon>Laurasiatheria</taxon>
        <taxon>Carnivora</taxon>
        <taxon>Caniformia</taxon>
        <taxon>Musteloidea</taxon>
        <taxon>Mustelidae</taxon>
        <taxon>Lutrinae</taxon>
        <taxon>Enhydra</taxon>
    </lineage>
</organism>
<evidence type="ECO:0000256" key="9">
    <source>
        <dbReference type="ARBA" id="ARBA00056022"/>
    </source>
</evidence>
<dbReference type="PROSITE" id="PS51551">
    <property type="entry name" value="EPHRIN_RBD_2"/>
    <property type="match status" value="1"/>
</dbReference>
<keyword evidence="3" id="KW-0336">GPI-anchor</keyword>
<evidence type="ECO:0000256" key="10">
    <source>
        <dbReference type="ARBA" id="ARBA00069523"/>
    </source>
</evidence>
<dbReference type="OrthoDB" id="6250301at2759"/>
<dbReference type="STRING" id="391180.A0A2Y9IEX2"/>
<dbReference type="CDD" id="cd10425">
    <property type="entry name" value="Ephrin-A_Ectodomain"/>
    <property type="match status" value="1"/>
</dbReference>
<dbReference type="AlphaFoldDB" id="A0A2Y9IEX2"/>
<dbReference type="PANTHER" id="PTHR11304">
    <property type="entry name" value="EPHRIN"/>
    <property type="match status" value="1"/>
</dbReference>
<evidence type="ECO:0000256" key="3">
    <source>
        <dbReference type="ARBA" id="ARBA00022622"/>
    </source>
</evidence>
<evidence type="ECO:0000256" key="6">
    <source>
        <dbReference type="ARBA" id="ARBA00023157"/>
    </source>
</evidence>
<comment type="subcellular location">
    <subcellularLocation>
        <location evidence="1">Cell membrane</location>
        <topology evidence="1">Lipid-anchor</topology>
        <topology evidence="1">GPI-anchor</topology>
    </subcellularLocation>
</comment>
<evidence type="ECO:0000256" key="5">
    <source>
        <dbReference type="ARBA" id="ARBA00023136"/>
    </source>
</evidence>
<dbReference type="FunFam" id="2.60.40.420:FF:000057">
    <property type="entry name" value="Ephrin A4"/>
    <property type="match status" value="1"/>
</dbReference>
<dbReference type="GO" id="GO:0098552">
    <property type="term" value="C:side of membrane"/>
    <property type="evidence" value="ECO:0007669"/>
    <property type="project" value="UniProtKB-KW"/>
</dbReference>
<dbReference type="PRINTS" id="PR01347">
    <property type="entry name" value="EPHRIN"/>
</dbReference>
<keyword evidence="7" id="KW-0325">Glycoprotein</keyword>
<evidence type="ECO:0000256" key="11">
    <source>
        <dbReference type="ARBA" id="ARBA00078735"/>
    </source>
</evidence>
<keyword evidence="4" id="KW-0732">Signal</keyword>
<dbReference type="GeneID" id="111139068"/>
<evidence type="ECO:0000256" key="13">
    <source>
        <dbReference type="RuleBase" id="RU004375"/>
    </source>
</evidence>
<keyword evidence="8" id="KW-0449">Lipoprotein</keyword>
<dbReference type="GO" id="GO:0048013">
    <property type="term" value="P:ephrin receptor signaling pathway"/>
    <property type="evidence" value="ECO:0007669"/>
    <property type="project" value="InterPro"/>
</dbReference>
<dbReference type="GO" id="GO:0046875">
    <property type="term" value="F:ephrin receptor binding"/>
    <property type="evidence" value="ECO:0007669"/>
    <property type="project" value="InterPro"/>
</dbReference>
<comment type="function">
    <text evidence="9">Cell surface GPI-bound ligand for Eph receptors, a family of receptor tyrosine kinases which are crucial for migration, repulsion and adhesion during neuronal, vascular and epithelial development. Binds promiscuously Eph receptors residing on adjacent cells, leading to contact-dependent bidirectional signaling into neighboring cells. May play a role in the interaction between activated B-lymphocytes and dendritic cells in tonsils.</text>
</comment>
<dbReference type="InterPro" id="IPR034252">
    <property type="entry name" value="Ephrin-A_Ecto"/>
</dbReference>
<gene>
    <name evidence="16" type="primary">LOC111139068</name>
</gene>
<dbReference type="InterPro" id="IPR001799">
    <property type="entry name" value="Ephrin_RBD"/>
</dbReference>